<evidence type="ECO:0000313" key="3">
    <source>
        <dbReference type="Proteomes" id="UP000230292"/>
    </source>
</evidence>
<dbReference type="AlphaFoldDB" id="A0A2M7H538"/>
<dbReference type="InterPro" id="IPR013783">
    <property type="entry name" value="Ig-like_fold"/>
</dbReference>
<evidence type="ECO:0000313" key="2">
    <source>
        <dbReference type="EMBL" id="PIW37340.1"/>
    </source>
</evidence>
<dbReference type="SUPFAM" id="SSF49265">
    <property type="entry name" value="Fibronectin type III"/>
    <property type="match status" value="1"/>
</dbReference>
<dbReference type="InterPro" id="IPR036116">
    <property type="entry name" value="FN3_sf"/>
</dbReference>
<name>A0A2M7H538_9BACT</name>
<sequence length="411" mass="43962">MRKITFGLLVSFILAMPTSAALAVDDASVTSVSVTPSSVELSATEVTHTLLVTTSDEVSKLSCYIFTGSSSNPGGILFEGPTVDVSSSDMELSPMEAALFDGSEGDGEVVGFIYNFGSSLSVGDHNIVMSGLTNPDADGTYRIGCTSYTGELKDADYTYSDTFDIGEGAAASSISALTWTVDPAIIGAVADYELTITVDSEIASGSQIYTFFLSEGDSDPSASEIDLSSAVFSSDTVVGDFTAKESTNYASGSVELTEALAAGEHTLTLSGVQNAPSAKSLTAEATTDPSDESTYVFSEQIDFVALSAPAKKNMEVVKKKKKQVTLDWSVATGAETYTVQVKKCKNDLKKKCTKAKHYQAKKKYRKFTGVTKSKKVVKKLQVGTYYQWRVKSCLTEECSDFTTWKRFMTKN</sequence>
<dbReference type="Proteomes" id="UP000230292">
    <property type="component" value="Unassembled WGS sequence"/>
</dbReference>
<comment type="caution">
    <text evidence="2">The sequence shown here is derived from an EMBL/GenBank/DDBJ whole genome shotgun (WGS) entry which is preliminary data.</text>
</comment>
<keyword evidence="1" id="KW-0732">Signal</keyword>
<organism evidence="2 3">
    <name type="scientific">Candidatus Kerfeldbacteria bacterium CG15_BIG_FIL_POST_REV_8_21_14_020_45_12</name>
    <dbReference type="NCBI Taxonomy" id="2014247"/>
    <lineage>
        <taxon>Bacteria</taxon>
        <taxon>Candidatus Kerfeldiibacteriota</taxon>
    </lineage>
</organism>
<reference evidence="2 3" key="1">
    <citation type="submission" date="2017-09" db="EMBL/GenBank/DDBJ databases">
        <title>Depth-based differentiation of microbial function through sediment-hosted aquifers and enrichment of novel symbionts in the deep terrestrial subsurface.</title>
        <authorList>
            <person name="Probst A.J."/>
            <person name="Ladd B."/>
            <person name="Jarett J.K."/>
            <person name="Geller-Mcgrath D.E."/>
            <person name="Sieber C.M."/>
            <person name="Emerson J.B."/>
            <person name="Anantharaman K."/>
            <person name="Thomas B.C."/>
            <person name="Malmstrom R."/>
            <person name="Stieglmeier M."/>
            <person name="Klingl A."/>
            <person name="Woyke T."/>
            <person name="Ryan C.M."/>
            <person name="Banfield J.F."/>
        </authorList>
    </citation>
    <scope>NUCLEOTIDE SEQUENCE [LARGE SCALE GENOMIC DNA]</scope>
    <source>
        <strain evidence="2">CG15_BIG_FIL_POST_REV_8_21_14_020_45_12</strain>
    </source>
</reference>
<feature type="signal peptide" evidence="1">
    <location>
        <begin position="1"/>
        <end position="23"/>
    </location>
</feature>
<dbReference type="EMBL" id="PFGC01000010">
    <property type="protein sequence ID" value="PIW37340.1"/>
    <property type="molecule type" value="Genomic_DNA"/>
</dbReference>
<accession>A0A2M7H538</accession>
<evidence type="ECO:0008006" key="4">
    <source>
        <dbReference type="Google" id="ProtNLM"/>
    </source>
</evidence>
<protein>
    <recommendedName>
        <fullName evidence="4">Fibronectin type-III domain-containing protein</fullName>
    </recommendedName>
</protein>
<dbReference type="Gene3D" id="2.60.40.10">
    <property type="entry name" value="Immunoglobulins"/>
    <property type="match status" value="1"/>
</dbReference>
<proteinExistence type="predicted"/>
<feature type="chain" id="PRO_5014669815" description="Fibronectin type-III domain-containing protein" evidence="1">
    <location>
        <begin position="24"/>
        <end position="411"/>
    </location>
</feature>
<evidence type="ECO:0000256" key="1">
    <source>
        <dbReference type="SAM" id="SignalP"/>
    </source>
</evidence>
<gene>
    <name evidence="2" type="ORF">COW24_00780</name>
</gene>